<proteinExistence type="inferred from homology"/>
<dbReference type="GO" id="GO:0012501">
    <property type="term" value="P:programmed cell death"/>
    <property type="evidence" value="ECO:0007669"/>
    <property type="project" value="InterPro"/>
</dbReference>
<reference evidence="5" key="1">
    <citation type="submission" date="2021-01" db="UniProtKB">
        <authorList>
            <consortium name="EnsemblMetazoa"/>
        </authorList>
    </citation>
    <scope>IDENTIFICATION</scope>
</reference>
<comment type="similarity">
    <text evidence="2">Belongs to the gasdermin family.</text>
</comment>
<comment type="subcellular location">
    <subcellularLocation>
        <location evidence="1">Endomembrane system</location>
    </subcellularLocation>
</comment>
<dbReference type="InterPro" id="IPR042377">
    <property type="entry name" value="GSDME"/>
</dbReference>
<dbReference type="Proteomes" id="UP000594262">
    <property type="component" value="Unplaced"/>
</dbReference>
<evidence type="ECO:0000256" key="3">
    <source>
        <dbReference type="ARBA" id="ARBA00023136"/>
    </source>
</evidence>
<name>A0A7M5UXA2_9CNID</name>
<dbReference type="PANTHER" id="PTHR15207:SF3">
    <property type="entry name" value="DEAFNESS, AUTOSOMAL DOMINANT 5-RELATED"/>
    <property type="match status" value="1"/>
</dbReference>
<dbReference type="GO" id="GO:0012505">
    <property type="term" value="C:endomembrane system"/>
    <property type="evidence" value="ECO:0007669"/>
    <property type="project" value="UniProtKB-SubCell"/>
</dbReference>
<dbReference type="EnsemblMetazoa" id="CLYHEMT005831.1">
    <property type="protein sequence ID" value="CLYHEMP005831.1"/>
    <property type="gene ID" value="CLYHEMG005831"/>
</dbReference>
<feature type="domain" description="Gasdermin pore forming" evidence="4">
    <location>
        <begin position="4"/>
        <end position="242"/>
    </location>
</feature>
<dbReference type="AlphaFoldDB" id="A0A7M5UXA2"/>
<dbReference type="PANTHER" id="PTHR15207">
    <property type="entry name" value="NONSYNDROMIC HEARING IMPAIRMENT PROTEIN"/>
    <property type="match status" value="1"/>
</dbReference>
<keyword evidence="3" id="KW-0472">Membrane</keyword>
<organism evidence="5 6">
    <name type="scientific">Clytia hemisphaerica</name>
    <dbReference type="NCBI Taxonomy" id="252671"/>
    <lineage>
        <taxon>Eukaryota</taxon>
        <taxon>Metazoa</taxon>
        <taxon>Cnidaria</taxon>
        <taxon>Hydrozoa</taxon>
        <taxon>Hydroidolina</taxon>
        <taxon>Leptothecata</taxon>
        <taxon>Obeliida</taxon>
        <taxon>Clytiidae</taxon>
        <taxon>Clytia</taxon>
    </lineage>
</organism>
<dbReference type="Pfam" id="PF04598">
    <property type="entry name" value="Gasdermin"/>
    <property type="match status" value="1"/>
</dbReference>
<evidence type="ECO:0000259" key="4">
    <source>
        <dbReference type="Pfam" id="PF04598"/>
    </source>
</evidence>
<accession>A0A7M5UXA2</accession>
<dbReference type="GO" id="GO:0005737">
    <property type="term" value="C:cytoplasm"/>
    <property type="evidence" value="ECO:0007669"/>
    <property type="project" value="TreeGrafter"/>
</dbReference>
<evidence type="ECO:0000256" key="2">
    <source>
        <dbReference type="ARBA" id="ARBA00009279"/>
    </source>
</evidence>
<dbReference type="GeneID" id="136799135"/>
<evidence type="ECO:0000313" key="5">
    <source>
        <dbReference type="EnsemblMetazoa" id="CLYHEMP005831.1"/>
    </source>
</evidence>
<keyword evidence="6" id="KW-1185">Reference proteome</keyword>
<sequence>MALFEVAVKQVAKSSGSATLHPVPDLNSANHFKNLCLVKRKTSLWFWKKPKMVATQIRLNDLFEEDLKVPKPKSSIIMEDFTETPTLKVNGSIGTKIAKELNLNLSGSDTMTMTIKLGDIVKNECDWESLQEALEKQRIKTNHPLLKETKKSKRSTLCVVLESLVTKGEGELSKDTDIEVKTDDTGDMESKKVSIISVDVTGKGDVERKHTNSFKIPPATVLAYSCNEFSIDSSGMATLHSAVDVNDTSGDPLFTLNGGDSDPVDAVRVEFQPLVKCDKFERIRIELKMLLEKNPDNDLIGSMHLLLAAAEFKIENKSEEKTLSTSTLTKLFQEGEDAQFNAILQHLGFALPETWDEGSVITFPDAQYELIKSVISLLDALMDIEANVRTLLGNLSQTDTKSILNIVLNEIQGKENSMDDRGPIKKFFTATPSAQLLLKEAGFVEMKIDDEDLLCFTKSKLFHLMDLYSVLYVFSH</sequence>
<evidence type="ECO:0000313" key="6">
    <source>
        <dbReference type="Proteomes" id="UP000594262"/>
    </source>
</evidence>
<dbReference type="InterPro" id="IPR040460">
    <property type="entry name" value="Gasdermin_pore"/>
</dbReference>
<evidence type="ECO:0000256" key="1">
    <source>
        <dbReference type="ARBA" id="ARBA00004308"/>
    </source>
</evidence>
<dbReference type="OrthoDB" id="9436533at2759"/>
<protein>
    <recommendedName>
        <fullName evidence="4">Gasdermin pore forming domain-containing protein</fullName>
    </recommendedName>
</protein>
<dbReference type="RefSeq" id="XP_066911929.1">
    <property type="nucleotide sequence ID" value="XM_067055828.1"/>
</dbReference>